<feature type="transmembrane region" description="Helical" evidence="1">
    <location>
        <begin position="67"/>
        <end position="89"/>
    </location>
</feature>
<keyword evidence="1" id="KW-0812">Transmembrane</keyword>
<comment type="caution">
    <text evidence="2">The sequence shown here is derived from an EMBL/GenBank/DDBJ whole genome shotgun (WGS) entry which is preliminary data.</text>
</comment>
<gene>
    <name evidence="2" type="ORF">G4D63_06205</name>
</gene>
<dbReference type="Proteomes" id="UP000481043">
    <property type="component" value="Unassembled WGS sequence"/>
</dbReference>
<reference evidence="2 3" key="1">
    <citation type="submission" date="2020-02" db="EMBL/GenBank/DDBJ databases">
        <title>Bacillus aquiflavi sp. nov., isolated from yellow water of strong flavor Chinese baijiu in Yibin region of China.</title>
        <authorList>
            <person name="Xie J."/>
        </authorList>
    </citation>
    <scope>NUCLEOTIDE SEQUENCE [LARGE SCALE GENOMIC DNA]</scope>
    <source>
        <strain evidence="2 3">SA4</strain>
    </source>
</reference>
<evidence type="ECO:0000313" key="2">
    <source>
        <dbReference type="EMBL" id="NEY71333.1"/>
    </source>
</evidence>
<sequence length="90" mass="10002">MSFKIYRMIHLVLTGIITLLISLFMAAGAIGENYTDNYFVDPEFLLLMAVWFIGAVLSFVKKVAKLGLIISALPPLLFLGTILMVVLGFY</sequence>
<feature type="transmembrane region" description="Helical" evidence="1">
    <location>
        <begin position="44"/>
        <end position="60"/>
    </location>
</feature>
<evidence type="ECO:0000256" key="1">
    <source>
        <dbReference type="SAM" id="Phobius"/>
    </source>
</evidence>
<name>A0A6M0Q525_9BACI</name>
<keyword evidence="1" id="KW-0472">Membrane</keyword>
<proteinExistence type="predicted"/>
<protein>
    <submittedName>
        <fullName evidence="2">Uncharacterized protein</fullName>
    </submittedName>
</protein>
<dbReference type="AlphaFoldDB" id="A0A6M0Q525"/>
<accession>A0A6M0Q525</accession>
<dbReference type="EMBL" id="JAAIWM010000002">
    <property type="protein sequence ID" value="NEY71333.1"/>
    <property type="molecule type" value="Genomic_DNA"/>
</dbReference>
<dbReference type="RefSeq" id="WP_163178794.1">
    <property type="nucleotide sequence ID" value="NZ_JAAIWM010000002.1"/>
</dbReference>
<organism evidence="2 3">
    <name type="scientific">Bacillus mesophilus</name>
    <dbReference type="NCBI Taxonomy" id="1808955"/>
    <lineage>
        <taxon>Bacteria</taxon>
        <taxon>Bacillati</taxon>
        <taxon>Bacillota</taxon>
        <taxon>Bacilli</taxon>
        <taxon>Bacillales</taxon>
        <taxon>Bacillaceae</taxon>
        <taxon>Bacillus</taxon>
    </lineage>
</organism>
<keyword evidence="3" id="KW-1185">Reference proteome</keyword>
<keyword evidence="1" id="KW-1133">Transmembrane helix</keyword>
<evidence type="ECO:0000313" key="3">
    <source>
        <dbReference type="Proteomes" id="UP000481043"/>
    </source>
</evidence>